<comment type="caution">
    <text evidence="2">The sequence shown here is derived from an EMBL/GenBank/DDBJ whole genome shotgun (WGS) entry which is preliminary data.</text>
</comment>
<feature type="compositionally biased region" description="Basic and acidic residues" evidence="1">
    <location>
        <begin position="175"/>
        <end position="193"/>
    </location>
</feature>
<evidence type="ECO:0000256" key="1">
    <source>
        <dbReference type="SAM" id="MobiDB-lite"/>
    </source>
</evidence>
<feature type="compositionally biased region" description="Basic and acidic residues" evidence="1">
    <location>
        <begin position="413"/>
        <end position="427"/>
    </location>
</feature>
<evidence type="ECO:0000313" key="3">
    <source>
        <dbReference type="Proteomes" id="UP000664521"/>
    </source>
</evidence>
<dbReference type="EMBL" id="CAJPDS010000065">
    <property type="protein sequence ID" value="CAF9932997.1"/>
    <property type="molecule type" value="Genomic_DNA"/>
</dbReference>
<evidence type="ECO:0000313" key="2">
    <source>
        <dbReference type="EMBL" id="CAF9932997.1"/>
    </source>
</evidence>
<feature type="region of interest" description="Disordered" evidence="1">
    <location>
        <begin position="1"/>
        <end position="580"/>
    </location>
</feature>
<feature type="compositionally biased region" description="Pro residues" evidence="1">
    <location>
        <begin position="403"/>
        <end position="412"/>
    </location>
</feature>
<proteinExistence type="predicted"/>
<feature type="compositionally biased region" description="Basic and acidic residues" evidence="1">
    <location>
        <begin position="44"/>
        <end position="57"/>
    </location>
</feature>
<protein>
    <submittedName>
        <fullName evidence="2">Uncharacterized protein</fullName>
    </submittedName>
</protein>
<feature type="compositionally biased region" description="Polar residues" evidence="1">
    <location>
        <begin position="438"/>
        <end position="452"/>
    </location>
</feature>
<dbReference type="OrthoDB" id="5296at2759"/>
<dbReference type="AlphaFoldDB" id="A0A8H3FXU3"/>
<keyword evidence="3" id="KW-1185">Reference proteome</keyword>
<organism evidence="2 3">
    <name type="scientific">Heterodermia speciosa</name>
    <dbReference type="NCBI Taxonomy" id="116794"/>
    <lineage>
        <taxon>Eukaryota</taxon>
        <taxon>Fungi</taxon>
        <taxon>Dikarya</taxon>
        <taxon>Ascomycota</taxon>
        <taxon>Pezizomycotina</taxon>
        <taxon>Lecanoromycetes</taxon>
        <taxon>OSLEUM clade</taxon>
        <taxon>Lecanoromycetidae</taxon>
        <taxon>Caliciales</taxon>
        <taxon>Physciaceae</taxon>
        <taxon>Heterodermia</taxon>
    </lineage>
</organism>
<feature type="compositionally biased region" description="Polar residues" evidence="1">
    <location>
        <begin position="546"/>
        <end position="555"/>
    </location>
</feature>
<name>A0A8H3FXU3_9LECA</name>
<accession>A0A8H3FXU3</accession>
<gene>
    <name evidence="2" type="ORF">HETSPECPRED_008511</name>
</gene>
<feature type="compositionally biased region" description="Basic and acidic residues" evidence="1">
    <location>
        <begin position="308"/>
        <end position="320"/>
    </location>
</feature>
<dbReference type="Proteomes" id="UP000664521">
    <property type="component" value="Unassembled WGS sequence"/>
</dbReference>
<feature type="compositionally biased region" description="Low complexity" evidence="1">
    <location>
        <begin position="564"/>
        <end position="579"/>
    </location>
</feature>
<reference evidence="2" key="1">
    <citation type="submission" date="2021-03" db="EMBL/GenBank/DDBJ databases">
        <authorList>
            <person name="Tagirdzhanova G."/>
        </authorList>
    </citation>
    <scope>NUCLEOTIDE SEQUENCE</scope>
</reference>
<feature type="compositionally biased region" description="Low complexity" evidence="1">
    <location>
        <begin position="364"/>
        <end position="402"/>
    </location>
</feature>
<sequence>MSRPHEHHYDHYHPNLRPQYPNLVPRTQPSHQSRSRRSWPPSPRAEDERLSLSREYKPQWSDTSSEEARFPGTVDQHPIIQDVNPKPKQKNIHRPDQSDSDSDSIETSSSSDSCEPRTPPDSSSRNQDQRYVYIPKEGIEIPLTYDEPREPRYRTAKPEQTNHEHSRGRSQRPKINTDVKDKDKDPLPLRERAPSPYVYAPKPKVKEAQSFGDHLLSPDVLSPQVGLRHTTHRESSSKPLPRDSSRKPRPSGDRAGSEYDQPRRVSHSARPPVVHNNSNAPSGTGRPAEVRRSGSNSYHHISSDDSDDNRRRGSKLRDSPAKGSVSPESYRKPSMPAADDLHKRLETKSPLPRAKSAKPPPLSALPAGLVAANTLLSSPPISSRRASPRGSPVGSPAHSSPQSPLPTPPPTPPERDSQHDRASRTRDLGAAPRFPSHAPNTSSPRSSGLLQSESDHDIPSRRYAPRSRGTSPLPAPVTGRPPIDIRAPSPANHQKSFSNGTNESMYNNSRHLSLAPFDIPPPSTLKPPEQGQRRRASSSADVRPQLSVNPANTAPSAPFDFQASPRSPSGTPRPSLPGRAVTMGALPVSLPPCPRPNPVAGLDDWYTLAGGPSSFSICPTCRNTIISAGHGHHLKPKTRHAADQHLRCDMSTPWVRSAYTSILMKRRADIDPVLTLAEIIAHERPCPGKTEDHRDWYRLLDPSTQRSVHDFQICPSCIHQLETVLPSLRGMFHRSRSQHPVARTCSLRSDSSRFGPYFNALEDLARHPQPADEQPHSRHPPHPHRAFIDLATRFADLQECSRDDMLLGQDWYFMPALREFTVCEECYEAVVWPLILQHNALACEFKRHAKAVAPENVGVSCQLYSARMRRVWREACERGDGEGLRREVLRRWGVERELQARSREVRGWGWEERGREMGRIVEEWRRWE</sequence>
<feature type="compositionally biased region" description="Basic and acidic residues" evidence="1">
    <location>
        <begin position="232"/>
        <end position="263"/>
    </location>
</feature>
<feature type="compositionally biased region" description="Basic and acidic residues" evidence="1">
    <location>
        <begin position="146"/>
        <end position="167"/>
    </location>
</feature>
<feature type="compositionally biased region" description="Polar residues" evidence="1">
    <location>
        <begin position="491"/>
        <end position="511"/>
    </location>
</feature>